<feature type="transmembrane region" description="Helical" evidence="1">
    <location>
        <begin position="373"/>
        <end position="390"/>
    </location>
</feature>
<dbReference type="AlphaFoldDB" id="A0AAW6QTK0"/>
<feature type="transmembrane region" description="Helical" evidence="1">
    <location>
        <begin position="199"/>
        <end position="216"/>
    </location>
</feature>
<accession>A0AAW6QTK0</accession>
<dbReference type="NCBIfam" id="TIGR04370">
    <property type="entry name" value="glyco_rpt_poly"/>
    <property type="match status" value="1"/>
</dbReference>
<keyword evidence="1" id="KW-0472">Membrane</keyword>
<feature type="transmembrane region" description="Helical" evidence="1">
    <location>
        <begin position="75"/>
        <end position="103"/>
    </location>
</feature>
<feature type="transmembrane region" description="Helical" evidence="1">
    <location>
        <begin position="262"/>
        <end position="285"/>
    </location>
</feature>
<dbReference type="EMBL" id="SUNE01000002">
    <property type="protein sequence ID" value="MDG5899117.1"/>
    <property type="molecule type" value="Genomic_DNA"/>
</dbReference>
<feature type="transmembrane region" description="Helical" evidence="1">
    <location>
        <begin position="323"/>
        <end position="341"/>
    </location>
</feature>
<protein>
    <submittedName>
        <fullName evidence="2">Oligosaccharide repeat unit polymerase</fullName>
    </submittedName>
</protein>
<feature type="transmembrane region" description="Helical" evidence="1">
    <location>
        <begin position="348"/>
        <end position="367"/>
    </location>
</feature>
<evidence type="ECO:0000313" key="2">
    <source>
        <dbReference type="EMBL" id="MDG5899117.1"/>
    </source>
</evidence>
<name>A0AAW6QTK0_9GAMM</name>
<feature type="transmembrane region" description="Helical" evidence="1">
    <location>
        <begin position="158"/>
        <end position="187"/>
    </location>
</feature>
<feature type="transmembrane region" description="Helical" evidence="1">
    <location>
        <begin position="297"/>
        <end position="317"/>
    </location>
</feature>
<dbReference type="RefSeq" id="WP_279254725.1">
    <property type="nucleotide sequence ID" value="NZ_SUNE01000002.1"/>
</dbReference>
<dbReference type="Proteomes" id="UP001152518">
    <property type="component" value="Unassembled WGS sequence"/>
</dbReference>
<keyword evidence="1" id="KW-0812">Transmembrane</keyword>
<feature type="transmembrane region" description="Helical" evidence="1">
    <location>
        <begin position="123"/>
        <end position="146"/>
    </location>
</feature>
<comment type="caution">
    <text evidence="2">The sequence shown here is derived from an EMBL/GenBank/DDBJ whole genome shotgun (WGS) entry which is preliminary data.</text>
</comment>
<evidence type="ECO:0000256" key="1">
    <source>
        <dbReference type="SAM" id="Phobius"/>
    </source>
</evidence>
<organism evidence="2">
    <name type="scientific">Shewanella xiamenensis</name>
    <dbReference type="NCBI Taxonomy" id="332186"/>
    <lineage>
        <taxon>Bacteria</taxon>
        <taxon>Pseudomonadati</taxon>
        <taxon>Pseudomonadota</taxon>
        <taxon>Gammaproteobacteria</taxon>
        <taxon>Alteromonadales</taxon>
        <taxon>Shewanellaceae</taxon>
        <taxon>Shewanella</taxon>
    </lineage>
</organism>
<proteinExistence type="predicted"/>
<reference evidence="2" key="1">
    <citation type="journal article" date="2019" name="Int J Environ Res Public Health">
        <title>Characterization of Chromosome-Mediated BlaOXA-894 in Shewanella xiamenensis Isolated from Pig Wastewater.</title>
        <authorList>
            <person name="Zou H."/>
            <person name="Zhou Z."/>
            <person name="Xia H."/>
            <person name="Zhao Q."/>
            <person name="Li X."/>
        </authorList>
    </citation>
    <scope>NUCLEOTIDE SEQUENCE</scope>
    <source>
        <strain evidence="2">2015oxa</strain>
    </source>
</reference>
<feature type="transmembrane region" description="Helical" evidence="1">
    <location>
        <begin position="37"/>
        <end position="55"/>
    </location>
</feature>
<sequence>MHHGVFIICFSWWLFWYLVSAIGISGMPSLSLNAHLIYIIFFLSLIVGYLSALVCRKPHTRVDISNHSVDYHVPVLYRVLILLCFLFLSFAAYSAGALTTGFAEYFLLRRGEFSEEIVTGSGLIDAIIKVFTLPILFAIFVNFLSLKLVGVKVSKINWFMLLSCIFIFSYTFQVNYPIIFCFILYFVSIFVSKDLSLKSFIYLFILCFIIMAAAVNRYGSFDFISIIMHYPVTYFSLSFPFFDYHLSQSDGLLFDHTYGESFLGYLTIYPVLLFKITGFPSDYYIPASFENISYNSQCVYLGHKCYNAFGSIIFSFFRDFGYVGVMMGAAFIGFLISYLNIKKRTSLFMKGIFLYVSSSFVNGIMVSPFDLPYFWNVMVLLFLFNVRLFPVKRSFDEA</sequence>
<reference evidence="2" key="2">
    <citation type="submission" date="2019-04" db="EMBL/GenBank/DDBJ databases">
        <authorList>
            <person name="Zou H."/>
        </authorList>
    </citation>
    <scope>NUCLEOTIDE SEQUENCE</scope>
    <source>
        <strain evidence="2">2015oxa</strain>
    </source>
</reference>
<feature type="transmembrane region" description="Helical" evidence="1">
    <location>
        <begin position="223"/>
        <end position="242"/>
    </location>
</feature>
<keyword evidence="1" id="KW-1133">Transmembrane helix</keyword>
<gene>
    <name evidence="2" type="ORF">E2650_04220</name>
</gene>